<dbReference type="Gene3D" id="3.40.1580.10">
    <property type="entry name" value="SMI1/KNR4-like"/>
    <property type="match status" value="1"/>
</dbReference>
<dbReference type="OrthoDB" id="5188335at2"/>
<dbReference type="EMBL" id="FOIB01000013">
    <property type="protein sequence ID" value="SEU38618.1"/>
    <property type="molecule type" value="Genomic_DNA"/>
</dbReference>
<evidence type="ECO:0000313" key="2">
    <source>
        <dbReference type="EMBL" id="GEN11841.1"/>
    </source>
</evidence>
<evidence type="ECO:0000259" key="1">
    <source>
        <dbReference type="Pfam" id="PF09346"/>
    </source>
</evidence>
<dbReference type="SUPFAM" id="SSF160631">
    <property type="entry name" value="SMI1/KNR4-like"/>
    <property type="match status" value="1"/>
</dbReference>
<gene>
    <name evidence="2" type="ORF">MFU01_68780</name>
    <name evidence="3" type="ORF">SAMN05443572_113131</name>
</gene>
<dbReference type="AlphaFoldDB" id="A0A511TCD2"/>
<reference evidence="2 5" key="2">
    <citation type="submission" date="2019-07" db="EMBL/GenBank/DDBJ databases">
        <title>Whole genome shotgun sequence of Myxococcus fulvus NBRC 100333.</title>
        <authorList>
            <person name="Hosoyama A."/>
            <person name="Uohara A."/>
            <person name="Ohji S."/>
            <person name="Ichikawa N."/>
        </authorList>
    </citation>
    <scope>NUCLEOTIDE SEQUENCE [LARGE SCALE GENOMIC DNA]</scope>
    <source>
        <strain evidence="2 5">NBRC 100333</strain>
    </source>
</reference>
<dbReference type="Pfam" id="PF09346">
    <property type="entry name" value="SMI1_KNR4"/>
    <property type="match status" value="1"/>
</dbReference>
<evidence type="ECO:0000313" key="5">
    <source>
        <dbReference type="Proteomes" id="UP000321514"/>
    </source>
</evidence>
<evidence type="ECO:0000313" key="3">
    <source>
        <dbReference type="EMBL" id="SEU38618.1"/>
    </source>
</evidence>
<comment type="caution">
    <text evidence="2">The sequence shown here is derived from an EMBL/GenBank/DDBJ whole genome shotgun (WGS) entry which is preliminary data.</text>
</comment>
<dbReference type="Proteomes" id="UP000321514">
    <property type="component" value="Unassembled WGS sequence"/>
</dbReference>
<keyword evidence="4" id="KW-1185">Reference proteome</keyword>
<dbReference type="InterPro" id="IPR037883">
    <property type="entry name" value="Knr4/Smi1-like_sf"/>
</dbReference>
<proteinExistence type="predicted"/>
<dbReference type="EMBL" id="BJXR01000050">
    <property type="protein sequence ID" value="GEN11841.1"/>
    <property type="molecule type" value="Genomic_DNA"/>
</dbReference>
<protein>
    <recommendedName>
        <fullName evidence="1">Knr4/Smi1-like domain-containing protein</fullName>
    </recommendedName>
</protein>
<feature type="domain" description="Knr4/Smi1-like" evidence="1">
    <location>
        <begin position="46"/>
        <end position="171"/>
    </location>
</feature>
<reference evidence="3 4" key="1">
    <citation type="submission" date="2016-10" db="EMBL/GenBank/DDBJ databases">
        <authorList>
            <person name="Varghese N."/>
            <person name="Submissions S."/>
        </authorList>
    </citation>
    <scope>NUCLEOTIDE SEQUENCE [LARGE SCALE GENOMIC DNA]</scope>
    <source>
        <strain evidence="3 4">DSM 16525</strain>
    </source>
</reference>
<accession>A0A511TCD2</accession>
<sequence length="203" mass="22298">MKQVSQSIEALKQSKLLELTISEPISADELVKAVKPHFGTLSWTPPPSYREALALGLCIAERSLQADGMDLGFWLYDAEDIASANEDLVHLPEGVSIEEGVDLSTNHLVGFAEAGGDAVWCFDVSKPGANGEYPIYYHHQDQPRARVLATGAWHNPEDATPDFESFPQWLETMTAALTAPKLPSWFKDLGSPGMTFVKKRLSL</sequence>
<evidence type="ECO:0000313" key="4">
    <source>
        <dbReference type="Proteomes" id="UP000183760"/>
    </source>
</evidence>
<organism evidence="2 5">
    <name type="scientific">Myxococcus fulvus</name>
    <dbReference type="NCBI Taxonomy" id="33"/>
    <lineage>
        <taxon>Bacteria</taxon>
        <taxon>Pseudomonadati</taxon>
        <taxon>Myxococcota</taxon>
        <taxon>Myxococcia</taxon>
        <taxon>Myxococcales</taxon>
        <taxon>Cystobacterineae</taxon>
        <taxon>Myxococcaceae</taxon>
        <taxon>Myxococcus</taxon>
    </lineage>
</organism>
<name>A0A511TCD2_MYXFU</name>
<dbReference type="InterPro" id="IPR018958">
    <property type="entry name" value="Knr4/Smi1-like_dom"/>
</dbReference>
<dbReference type="Proteomes" id="UP000183760">
    <property type="component" value="Unassembled WGS sequence"/>
</dbReference>
<dbReference type="RefSeq" id="WP_143097449.1">
    <property type="nucleotide sequence ID" value="NZ_BJXR01000050.1"/>
</dbReference>